<organism evidence="2 3">
    <name type="scientific">Propionibacterium cyclohexanicum</name>
    <dbReference type="NCBI Taxonomy" id="64702"/>
    <lineage>
        <taxon>Bacteria</taxon>
        <taxon>Bacillati</taxon>
        <taxon>Actinomycetota</taxon>
        <taxon>Actinomycetes</taxon>
        <taxon>Propionibacteriales</taxon>
        <taxon>Propionibacteriaceae</taxon>
        <taxon>Propionibacterium</taxon>
    </lineage>
</organism>
<dbReference type="EMBL" id="FOGZ01000010">
    <property type="protein sequence ID" value="SER78005.1"/>
    <property type="molecule type" value="Genomic_DNA"/>
</dbReference>
<dbReference type="InterPro" id="IPR011201">
    <property type="entry name" value="Zinc-ribbon_6_bact"/>
</dbReference>
<evidence type="ECO:0000259" key="1">
    <source>
        <dbReference type="Pfam" id="PF10005"/>
    </source>
</evidence>
<dbReference type="PIRSF" id="PIRSF012641">
    <property type="entry name" value="UCP012641"/>
    <property type="match status" value="1"/>
</dbReference>
<gene>
    <name evidence="2" type="ORF">SAMN05443377_11058</name>
</gene>
<name>A0A1H9S058_9ACTN</name>
<dbReference type="Proteomes" id="UP000198815">
    <property type="component" value="Unassembled WGS sequence"/>
</dbReference>
<dbReference type="Pfam" id="PF10005">
    <property type="entry name" value="Zn_ribbon_DZR_6"/>
    <property type="match status" value="1"/>
</dbReference>
<proteinExistence type="predicted"/>
<dbReference type="AlphaFoldDB" id="A0A1H9S058"/>
<dbReference type="Pfam" id="PF15887">
    <property type="entry name" value="Peptidase_Mx"/>
    <property type="match status" value="1"/>
</dbReference>
<keyword evidence="3" id="KW-1185">Reference proteome</keyword>
<dbReference type="STRING" id="64702.SAMN05443377_11058"/>
<sequence>MLTCPNCGLPIRLESLACENCETTVMFDPQSLTVVRLGDAENAQGAALAPCANRTLLCNWAVPADAAQNLCFSCRITRRRPDGSDPASLEHLAVSYQAQRRLLIGLADLGLPVVPYWVTDGGLAFDLLDSTTSGEKVMIGQANGVITIDLAETLDAHREAQRVRLGEPYRTVLGHFRHEVGHYFSWQLVEKPGGPMLDELRELFGDERASYQDALDRHYSNGAPAQWATNYISEYATMHPSEDWAETFAHYQHILATLSTAANGGLRLVPPESTHFFDEMIVPRDSYADVDFSVALRDWRWVASFLNRANNAMGNDDLYPFRIPETVVAKLEFVHRVVRSSHTETPFVEAA</sequence>
<evidence type="ECO:0000313" key="3">
    <source>
        <dbReference type="Proteomes" id="UP000198815"/>
    </source>
</evidence>
<dbReference type="InterPro" id="IPR031321">
    <property type="entry name" value="UCP012641"/>
</dbReference>
<reference evidence="2 3" key="1">
    <citation type="submission" date="2016-10" db="EMBL/GenBank/DDBJ databases">
        <authorList>
            <person name="de Groot N.N."/>
        </authorList>
    </citation>
    <scope>NUCLEOTIDE SEQUENCE [LARGE SCALE GENOMIC DNA]</scope>
    <source>
        <strain evidence="2 3">DSM 16859</strain>
    </source>
</reference>
<feature type="domain" description="Zinc-ribbon" evidence="1">
    <location>
        <begin position="3"/>
        <end position="84"/>
    </location>
</feature>
<dbReference type="RefSeq" id="WP_091969139.1">
    <property type="nucleotide sequence ID" value="NZ_FOGZ01000010.1"/>
</dbReference>
<dbReference type="Gene3D" id="3.40.390.70">
    <property type="match status" value="1"/>
</dbReference>
<protein>
    <recommendedName>
        <fullName evidence="1">Zinc-ribbon domain-containing protein</fullName>
    </recommendedName>
</protein>
<accession>A0A1H9S058</accession>
<evidence type="ECO:0000313" key="2">
    <source>
        <dbReference type="EMBL" id="SER78005.1"/>
    </source>
</evidence>